<keyword evidence="3" id="KW-0547">Nucleotide-binding</keyword>
<gene>
    <name evidence="8" type="ORF">GCM10022224_097610</name>
</gene>
<evidence type="ECO:0000256" key="6">
    <source>
        <dbReference type="SAM" id="MobiDB-lite"/>
    </source>
</evidence>
<protein>
    <recommendedName>
        <fullName evidence="1">non-specific serine/threonine protein kinase</fullName>
        <ecNumber evidence="1">2.7.11.1</ecNumber>
    </recommendedName>
</protein>
<dbReference type="InterPro" id="IPR000719">
    <property type="entry name" value="Prot_kinase_dom"/>
</dbReference>
<keyword evidence="5" id="KW-0067">ATP-binding</keyword>
<sequence>MELIQGGSLEDLLQREGRLPVARVSDLGVKILDALIAARAAGVVHRDLKPANILLEGERVVVTDFGIAALEGDTRLTMSGAVLGTPTFMSPEQVSGLPATPASDLWSLGATLYTAVEGRPPFSGRILSSLFVAIATQDPAPPQHSGPLTAVLDGLLIKNPAERLTAETARDRLRRLAGTSEPHSSAPVWPVDALEPATRLDTHEPASSGTPPAAGPSDGKTLALGGDDGIDFWDLCACR</sequence>
<proteinExistence type="predicted"/>
<reference evidence="9" key="1">
    <citation type="journal article" date="2019" name="Int. J. Syst. Evol. Microbiol.">
        <title>The Global Catalogue of Microorganisms (GCM) 10K type strain sequencing project: providing services to taxonomists for standard genome sequencing and annotation.</title>
        <authorList>
            <consortium name="The Broad Institute Genomics Platform"/>
            <consortium name="The Broad Institute Genome Sequencing Center for Infectious Disease"/>
            <person name="Wu L."/>
            <person name="Ma J."/>
        </authorList>
    </citation>
    <scope>NUCLEOTIDE SEQUENCE [LARGE SCALE GENOMIC DNA]</scope>
    <source>
        <strain evidence="9">JCM 16904</strain>
    </source>
</reference>
<evidence type="ECO:0000313" key="8">
    <source>
        <dbReference type="EMBL" id="GAA3716481.1"/>
    </source>
</evidence>
<dbReference type="Proteomes" id="UP001500902">
    <property type="component" value="Unassembled WGS sequence"/>
</dbReference>
<evidence type="ECO:0000313" key="9">
    <source>
        <dbReference type="Proteomes" id="UP001500902"/>
    </source>
</evidence>
<dbReference type="Pfam" id="PF00069">
    <property type="entry name" value="Pkinase"/>
    <property type="match status" value="1"/>
</dbReference>
<evidence type="ECO:0000256" key="4">
    <source>
        <dbReference type="ARBA" id="ARBA00022777"/>
    </source>
</evidence>
<dbReference type="SUPFAM" id="SSF56112">
    <property type="entry name" value="Protein kinase-like (PK-like)"/>
    <property type="match status" value="1"/>
</dbReference>
<dbReference type="Gene3D" id="1.10.510.10">
    <property type="entry name" value="Transferase(Phosphotransferase) domain 1"/>
    <property type="match status" value="1"/>
</dbReference>
<evidence type="ECO:0000259" key="7">
    <source>
        <dbReference type="PROSITE" id="PS50011"/>
    </source>
</evidence>
<dbReference type="InterPro" id="IPR008271">
    <property type="entry name" value="Ser/Thr_kinase_AS"/>
</dbReference>
<feature type="domain" description="Protein kinase" evidence="7">
    <location>
        <begin position="1"/>
        <end position="176"/>
    </location>
</feature>
<feature type="compositionally biased region" description="Low complexity" evidence="6">
    <location>
        <begin position="205"/>
        <end position="219"/>
    </location>
</feature>
<dbReference type="PANTHER" id="PTHR43671">
    <property type="entry name" value="SERINE/THREONINE-PROTEIN KINASE NEK"/>
    <property type="match status" value="1"/>
</dbReference>
<keyword evidence="2" id="KW-0808">Transferase</keyword>
<dbReference type="InterPro" id="IPR050660">
    <property type="entry name" value="NEK_Ser/Thr_kinase"/>
</dbReference>
<evidence type="ECO:0000256" key="1">
    <source>
        <dbReference type="ARBA" id="ARBA00012513"/>
    </source>
</evidence>
<dbReference type="CDD" id="cd14014">
    <property type="entry name" value="STKc_PknB_like"/>
    <property type="match status" value="1"/>
</dbReference>
<keyword evidence="4" id="KW-0418">Kinase</keyword>
<comment type="caution">
    <text evidence="8">The sequence shown here is derived from an EMBL/GenBank/DDBJ whole genome shotgun (WGS) entry which is preliminary data.</text>
</comment>
<dbReference type="PROSITE" id="PS50011">
    <property type="entry name" value="PROTEIN_KINASE_DOM"/>
    <property type="match status" value="1"/>
</dbReference>
<dbReference type="EC" id="2.7.11.1" evidence="1"/>
<dbReference type="PANTHER" id="PTHR43671:SF13">
    <property type="entry name" value="SERINE_THREONINE-PROTEIN KINASE NEK2"/>
    <property type="match status" value="1"/>
</dbReference>
<name>A0ABP7EAF1_9ACTN</name>
<dbReference type="PROSITE" id="PS00108">
    <property type="entry name" value="PROTEIN_KINASE_ST"/>
    <property type="match status" value="1"/>
</dbReference>
<keyword evidence="9" id="KW-1185">Reference proteome</keyword>
<accession>A0ABP7EAF1</accession>
<evidence type="ECO:0000256" key="2">
    <source>
        <dbReference type="ARBA" id="ARBA00022679"/>
    </source>
</evidence>
<evidence type="ECO:0000256" key="3">
    <source>
        <dbReference type="ARBA" id="ARBA00022741"/>
    </source>
</evidence>
<dbReference type="SMART" id="SM00220">
    <property type="entry name" value="S_TKc"/>
    <property type="match status" value="1"/>
</dbReference>
<feature type="region of interest" description="Disordered" evidence="6">
    <location>
        <begin position="201"/>
        <end position="222"/>
    </location>
</feature>
<dbReference type="EMBL" id="BAAAZP010000236">
    <property type="protein sequence ID" value="GAA3716481.1"/>
    <property type="molecule type" value="Genomic_DNA"/>
</dbReference>
<evidence type="ECO:0000256" key="5">
    <source>
        <dbReference type="ARBA" id="ARBA00022840"/>
    </source>
</evidence>
<dbReference type="InterPro" id="IPR011009">
    <property type="entry name" value="Kinase-like_dom_sf"/>
</dbReference>
<organism evidence="8 9">
    <name type="scientific">Nonomuraea antimicrobica</name>
    <dbReference type="NCBI Taxonomy" id="561173"/>
    <lineage>
        <taxon>Bacteria</taxon>
        <taxon>Bacillati</taxon>
        <taxon>Actinomycetota</taxon>
        <taxon>Actinomycetes</taxon>
        <taxon>Streptosporangiales</taxon>
        <taxon>Streptosporangiaceae</taxon>
        <taxon>Nonomuraea</taxon>
    </lineage>
</organism>